<protein>
    <submittedName>
        <fullName evidence="1">Addiction module component</fullName>
    </submittedName>
</protein>
<evidence type="ECO:0000313" key="1">
    <source>
        <dbReference type="EMBL" id="VFK19394.1"/>
    </source>
</evidence>
<organism evidence="1">
    <name type="scientific">Candidatus Kentrum sp. LPFa</name>
    <dbReference type="NCBI Taxonomy" id="2126335"/>
    <lineage>
        <taxon>Bacteria</taxon>
        <taxon>Pseudomonadati</taxon>
        <taxon>Pseudomonadota</taxon>
        <taxon>Gammaproteobacteria</taxon>
        <taxon>Candidatus Kentrum</taxon>
    </lineage>
</organism>
<dbReference type="AlphaFoldDB" id="A0A450WQY5"/>
<proteinExistence type="predicted"/>
<reference evidence="1" key="1">
    <citation type="submission" date="2019-02" db="EMBL/GenBank/DDBJ databases">
        <authorList>
            <person name="Gruber-Vodicka R. H."/>
            <person name="Seah K. B. B."/>
        </authorList>
    </citation>
    <scope>NUCLEOTIDE SEQUENCE</scope>
    <source>
        <strain evidence="1">BECK_S313</strain>
    </source>
</reference>
<accession>A0A450WQY5</accession>
<name>A0A450WQY5_9GAMM</name>
<gene>
    <name evidence="1" type="ORF">BECKLPF1236B_GA0070989_11711</name>
</gene>
<sequence length="99" mass="11348">MNFQEIENEALHLPERDRAELTQRLLTSLDSHAEDRISVDWLLKAQRRAGKPDRGIVRPVPSESVARKAQPVDIAFLQSLEGTLNEWASEADEEAWREL</sequence>
<dbReference type="EMBL" id="CAADFK010000171">
    <property type="protein sequence ID" value="VFK19394.1"/>
    <property type="molecule type" value="Genomic_DNA"/>
</dbReference>